<feature type="signal peptide" evidence="1">
    <location>
        <begin position="1"/>
        <end position="25"/>
    </location>
</feature>
<organism evidence="2 3">
    <name type="scientific">Natronomicrosphaera hydrolytica</name>
    <dbReference type="NCBI Taxonomy" id="3242702"/>
    <lineage>
        <taxon>Bacteria</taxon>
        <taxon>Pseudomonadati</taxon>
        <taxon>Planctomycetota</taxon>
        <taxon>Phycisphaerae</taxon>
        <taxon>Phycisphaerales</taxon>
        <taxon>Phycisphaeraceae</taxon>
        <taxon>Natronomicrosphaera</taxon>
    </lineage>
</organism>
<evidence type="ECO:0000313" key="3">
    <source>
        <dbReference type="Proteomes" id="UP001575105"/>
    </source>
</evidence>
<keyword evidence="1" id="KW-0732">Signal</keyword>
<accession>A0ABV4U8Y3</accession>
<evidence type="ECO:0000313" key="2">
    <source>
        <dbReference type="EMBL" id="MFA9480058.1"/>
    </source>
</evidence>
<dbReference type="Proteomes" id="UP001575105">
    <property type="component" value="Unassembled WGS sequence"/>
</dbReference>
<evidence type="ECO:0000256" key="1">
    <source>
        <dbReference type="SAM" id="SignalP"/>
    </source>
</evidence>
<dbReference type="RefSeq" id="WP_425346979.1">
    <property type="nucleotide sequence ID" value="NZ_JBGUBD010000014.1"/>
</dbReference>
<keyword evidence="3" id="KW-1185">Reference proteome</keyword>
<comment type="caution">
    <text evidence="2">The sequence shown here is derived from an EMBL/GenBank/DDBJ whole genome shotgun (WGS) entry which is preliminary data.</text>
</comment>
<gene>
    <name evidence="2" type="ORF">ACERK3_17420</name>
</gene>
<feature type="chain" id="PRO_5046790257" description="Heparinase II/III-like protein" evidence="1">
    <location>
        <begin position="26"/>
        <end position="1084"/>
    </location>
</feature>
<evidence type="ECO:0008006" key="4">
    <source>
        <dbReference type="Google" id="ProtNLM"/>
    </source>
</evidence>
<proteinExistence type="predicted"/>
<dbReference type="PROSITE" id="PS51257">
    <property type="entry name" value="PROKAR_LIPOPROTEIN"/>
    <property type="match status" value="1"/>
</dbReference>
<name>A0ABV4U8Y3_9BACT</name>
<protein>
    <recommendedName>
        <fullName evidence="4">Heparinase II/III-like protein</fullName>
    </recommendedName>
</protein>
<reference evidence="2 3" key="1">
    <citation type="submission" date="2024-08" db="EMBL/GenBank/DDBJ databases">
        <title>Whole-genome sequencing of halo(alkali)philic microorganisms from hypersaline lakes.</title>
        <authorList>
            <person name="Sorokin D.Y."/>
            <person name="Merkel A.Y."/>
            <person name="Messina E."/>
            <person name="Yakimov M."/>
        </authorList>
    </citation>
    <scope>NUCLEOTIDE SEQUENCE [LARGE SCALE GENOMIC DNA]</scope>
    <source>
        <strain evidence="2 3">AB-hyl4</strain>
    </source>
</reference>
<dbReference type="EMBL" id="JBGUBD010000014">
    <property type="protein sequence ID" value="MFA9480058.1"/>
    <property type="molecule type" value="Genomic_DNA"/>
</dbReference>
<sequence>MNQRTNGRALTILSGMVACLFTATAFDTAGASEGPTLASIEPLAREVQESVSFESLPATGKFAHRAFRNSDFVRRAGKTVLNWQPAEQGQVWLHVPAVPEDWSGYDELVLHLESARATGAKINLQLRSTGDRDEGYYLTQFEVDWRGPRTLRLSLDDDFTGHRAPAGMARIESMMFGASGWRAEPIAGTQLRVLDMQLVKIAHPVESLLAREGRQIWDAPNFNRRNYSGAVFHVNHREGDATVVDLSYQADSPLADEQPANLELRVFNPEDRCVLTADLSREGPQWYSTQIDLSDQPAGRYRISITGYHRGLALAAEPAQPIGVTGAYTLGLPGHVSDQYIYLPRDASFWELWVAARAPGQAIEVYDVDDRLVKTVEVPVEPTGWKRVRFDDVEGDSVWRLHATGGREFRVAVLGVPSVMWPDRASAEAYGRSVRHIAGRRVTHGWQVPMATWLAEVSEADLALNVDEPSRPDFSQMSDDQMLKLVPMVGAYGPLSQGPDLMEHQLLDIDAPQLGVFAYDLADIPDEPINPDWASPFRDTRYLNTLAWLYAYEADGINPYYRNPGLLNRIMAGVFQLWLAVGERQAVFSERADRPVLDTHMFFFLEPIASIYKLIGDDMPEPLQQAYRDGLVELFGRYAYHTAFMSNQWGHLLLGLYDAAEATGDPLLAAAYERNLTMLINHTAGSTNLGQSPAGYYYEFGGLDGIYNIMNEHAWSLLYRNSGDERLRDSVARSFELRRHLTVTGADGDLVSARNWNHRTNSGLAGGYPAARLLADWPVASRFVHRDPQQGEGHTNISWTVWHPDAARATLEHWWMRSVGFDRLGDRQGLAGPLGANLSYHAPPIAQPGQLACEEPGPFVRHFADEFTAGRFGPWYAVLYRGGAHSDRAFGGSGLATLWHERFGPIMLGHTPINGDHTPSTDEPDGVILTLTDAWTTPTDERRSTYKAHGKLTGDVDRAELASTLTTGGDDVFERSYTFQGQRMTSRGSHTSGAGANHTLYLPIVVGPNVEVVASSETHGNVELTVGQSAAIQQITWRLDGHVLRMTFEQPVPMTVVREEQLATTPLRIIRLDFNDQPGRWTVE</sequence>